<sequence>MKKIFFIISLISSFSLAQVSQQEFELIKTYKQNLVDKDMNQTIQSLKNLIDYYKGETQYHISLGYIYQLQRNRKLAKQHLEKGRTYVMDQLINSTKLSMSNKQAMDHVVALCFAGFEKDCAEMFMLIEARFVEDEYYMTYDFDTIKKLAEKQRNSMKEYFTTK</sequence>
<comment type="caution">
    <text evidence="2">The sequence shown here is derived from an EMBL/GenBank/DDBJ whole genome shotgun (WGS) entry which is preliminary data.</text>
</comment>
<feature type="chain" id="PRO_5017970835" description="DUF4476 domain-containing protein" evidence="1">
    <location>
        <begin position="18"/>
        <end position="163"/>
    </location>
</feature>
<protein>
    <recommendedName>
        <fullName evidence="4">DUF4476 domain-containing protein</fullName>
    </recommendedName>
</protein>
<gene>
    <name evidence="2" type="ORF">EAH69_12840</name>
</gene>
<evidence type="ECO:0000256" key="1">
    <source>
        <dbReference type="SAM" id="SignalP"/>
    </source>
</evidence>
<dbReference type="EMBL" id="RDOJ01000023">
    <property type="protein sequence ID" value="RLZ06690.1"/>
    <property type="molecule type" value="Genomic_DNA"/>
</dbReference>
<proteinExistence type="predicted"/>
<accession>A0A3L9M0L3</accession>
<evidence type="ECO:0008006" key="4">
    <source>
        <dbReference type="Google" id="ProtNLM"/>
    </source>
</evidence>
<name>A0A3L9M0L3_9FLAO</name>
<dbReference type="AlphaFoldDB" id="A0A3L9M0L3"/>
<feature type="signal peptide" evidence="1">
    <location>
        <begin position="1"/>
        <end position="17"/>
    </location>
</feature>
<keyword evidence="3" id="KW-1185">Reference proteome</keyword>
<keyword evidence="1" id="KW-0732">Signal</keyword>
<dbReference type="Proteomes" id="UP000275348">
    <property type="component" value="Unassembled WGS sequence"/>
</dbReference>
<organism evidence="2 3">
    <name type="scientific">Faecalibacter macacae</name>
    <dbReference type="NCBI Taxonomy" id="1859289"/>
    <lineage>
        <taxon>Bacteria</taxon>
        <taxon>Pseudomonadati</taxon>
        <taxon>Bacteroidota</taxon>
        <taxon>Flavobacteriia</taxon>
        <taxon>Flavobacteriales</taxon>
        <taxon>Weeksellaceae</taxon>
        <taxon>Faecalibacter</taxon>
    </lineage>
</organism>
<reference evidence="2 3" key="1">
    <citation type="submission" date="2018-10" db="EMBL/GenBank/DDBJ databases">
        <authorList>
            <person name="Chen X."/>
        </authorList>
    </citation>
    <scope>NUCLEOTIDE SEQUENCE [LARGE SCALE GENOMIC DNA]</scope>
    <source>
        <strain evidence="2 3">YIM 102668</strain>
    </source>
</reference>
<evidence type="ECO:0000313" key="3">
    <source>
        <dbReference type="Proteomes" id="UP000275348"/>
    </source>
</evidence>
<evidence type="ECO:0000313" key="2">
    <source>
        <dbReference type="EMBL" id="RLZ06690.1"/>
    </source>
</evidence>
<dbReference type="RefSeq" id="WP_121935614.1">
    <property type="nucleotide sequence ID" value="NZ_RDOJ01000023.1"/>
</dbReference>